<evidence type="ECO:0000313" key="2">
    <source>
        <dbReference type="Proteomes" id="UP000737018"/>
    </source>
</evidence>
<organism evidence="1 2">
    <name type="scientific">Castanea mollissima</name>
    <name type="common">Chinese chestnut</name>
    <dbReference type="NCBI Taxonomy" id="60419"/>
    <lineage>
        <taxon>Eukaryota</taxon>
        <taxon>Viridiplantae</taxon>
        <taxon>Streptophyta</taxon>
        <taxon>Embryophyta</taxon>
        <taxon>Tracheophyta</taxon>
        <taxon>Spermatophyta</taxon>
        <taxon>Magnoliopsida</taxon>
        <taxon>eudicotyledons</taxon>
        <taxon>Gunneridae</taxon>
        <taxon>Pentapetalae</taxon>
        <taxon>rosids</taxon>
        <taxon>fabids</taxon>
        <taxon>Fagales</taxon>
        <taxon>Fagaceae</taxon>
        <taxon>Castanea</taxon>
    </lineage>
</organism>
<dbReference type="OrthoDB" id="10472491at2759"/>
<reference evidence="1" key="1">
    <citation type="submission" date="2020-03" db="EMBL/GenBank/DDBJ databases">
        <title>Castanea mollissima Vanexum genome sequencing.</title>
        <authorList>
            <person name="Staton M."/>
        </authorList>
    </citation>
    <scope>NUCLEOTIDE SEQUENCE</scope>
    <source>
        <tissue evidence="1">Leaf</tissue>
    </source>
</reference>
<sequence length="90" mass="10546">MITSKFMLVILHSQSEVIITLDALDYANVHRIDPNHLHISVYAGDFNTLLDYEVTFVLDALDQADIQRIVPNCLHIRNLRKFIYSFWLEK</sequence>
<gene>
    <name evidence="1" type="ORF">CMV_021870</name>
</gene>
<accession>A0A8J4QTH9</accession>
<protein>
    <submittedName>
        <fullName evidence="1">Uncharacterized protein</fullName>
    </submittedName>
</protein>
<dbReference type="EMBL" id="JRKL02004442">
    <property type="protein sequence ID" value="KAF3952594.1"/>
    <property type="molecule type" value="Genomic_DNA"/>
</dbReference>
<comment type="caution">
    <text evidence="1">The sequence shown here is derived from an EMBL/GenBank/DDBJ whole genome shotgun (WGS) entry which is preliminary data.</text>
</comment>
<dbReference type="AlphaFoldDB" id="A0A8J4QTH9"/>
<evidence type="ECO:0000313" key="1">
    <source>
        <dbReference type="EMBL" id="KAF3952594.1"/>
    </source>
</evidence>
<name>A0A8J4QTH9_9ROSI</name>
<dbReference type="Proteomes" id="UP000737018">
    <property type="component" value="Unassembled WGS sequence"/>
</dbReference>
<proteinExistence type="predicted"/>
<keyword evidence="2" id="KW-1185">Reference proteome</keyword>